<comment type="caution">
    <text evidence="2">The sequence shown here is derived from an EMBL/GenBank/DDBJ whole genome shotgun (WGS) entry which is preliminary data.</text>
</comment>
<evidence type="ECO:0000256" key="1">
    <source>
        <dbReference type="SAM" id="MobiDB-lite"/>
    </source>
</evidence>
<reference evidence="2" key="1">
    <citation type="submission" date="2020-05" db="EMBL/GenBank/DDBJ databases">
        <title>WGS assembly of Panicum virgatum.</title>
        <authorList>
            <person name="Lovell J.T."/>
            <person name="Jenkins J."/>
            <person name="Shu S."/>
            <person name="Juenger T.E."/>
            <person name="Schmutz J."/>
        </authorList>
    </citation>
    <scope>NUCLEOTIDE SEQUENCE</scope>
    <source>
        <strain evidence="2">AP13</strain>
    </source>
</reference>
<feature type="compositionally biased region" description="Pro residues" evidence="1">
    <location>
        <begin position="48"/>
        <end position="59"/>
    </location>
</feature>
<name>A0A8T0PAD2_PANVG</name>
<dbReference type="Proteomes" id="UP000823388">
    <property type="component" value="Chromosome 8N"/>
</dbReference>
<sequence>MNVVRAGGVSNYRPRWFMKSTRRRRGDDRWFCGIKKKAPTRDAAPLLPARPAPHPPPDGVPHNRCRPLLHPLQWCGGRLRRAPAASAAASGNLIARRPLGTSRAWTASSSAVAATSTPIPARL</sequence>
<evidence type="ECO:0000313" key="2">
    <source>
        <dbReference type="EMBL" id="KAG2557845.1"/>
    </source>
</evidence>
<proteinExistence type="predicted"/>
<keyword evidence="3" id="KW-1185">Reference proteome</keyword>
<dbReference type="AlphaFoldDB" id="A0A8T0PAD2"/>
<accession>A0A8T0PAD2</accession>
<protein>
    <submittedName>
        <fullName evidence="2">Uncharacterized protein</fullName>
    </submittedName>
</protein>
<feature type="region of interest" description="Disordered" evidence="1">
    <location>
        <begin position="34"/>
        <end position="64"/>
    </location>
</feature>
<organism evidence="2 3">
    <name type="scientific">Panicum virgatum</name>
    <name type="common">Blackwell switchgrass</name>
    <dbReference type="NCBI Taxonomy" id="38727"/>
    <lineage>
        <taxon>Eukaryota</taxon>
        <taxon>Viridiplantae</taxon>
        <taxon>Streptophyta</taxon>
        <taxon>Embryophyta</taxon>
        <taxon>Tracheophyta</taxon>
        <taxon>Spermatophyta</taxon>
        <taxon>Magnoliopsida</taxon>
        <taxon>Liliopsida</taxon>
        <taxon>Poales</taxon>
        <taxon>Poaceae</taxon>
        <taxon>PACMAD clade</taxon>
        <taxon>Panicoideae</taxon>
        <taxon>Panicodae</taxon>
        <taxon>Paniceae</taxon>
        <taxon>Panicinae</taxon>
        <taxon>Panicum</taxon>
        <taxon>Panicum sect. Hiantes</taxon>
    </lineage>
</organism>
<dbReference type="EMBL" id="CM029052">
    <property type="protein sequence ID" value="KAG2557845.1"/>
    <property type="molecule type" value="Genomic_DNA"/>
</dbReference>
<evidence type="ECO:0000313" key="3">
    <source>
        <dbReference type="Proteomes" id="UP000823388"/>
    </source>
</evidence>
<gene>
    <name evidence="2" type="ORF">PVAP13_8NG262001</name>
</gene>